<dbReference type="OrthoDB" id="6381507at2"/>
<reference evidence="3" key="1">
    <citation type="journal article" date="2016" name="Genome Announc.">
        <title>Complete genome sequence of Alkaliphilus metalliredigens strain QYMF, an alkaliphilic and metal-reducing bacterium isolated from borax-contaminated leachate ponds.</title>
        <authorList>
            <person name="Hwang C."/>
            <person name="Copeland A."/>
            <person name="Lucas S."/>
            <person name="Lapidus A."/>
            <person name="Barry K."/>
            <person name="Detter J.C."/>
            <person name="Glavina Del Rio T."/>
            <person name="Hammon N."/>
            <person name="Israni S."/>
            <person name="Dalin E."/>
            <person name="Tice H."/>
            <person name="Pitluck S."/>
            <person name="Chertkov O."/>
            <person name="Brettin T."/>
            <person name="Bruce D."/>
            <person name="Han C."/>
            <person name="Schmutz J."/>
            <person name="Larimer F."/>
            <person name="Land M.L."/>
            <person name="Hauser L."/>
            <person name="Kyrpides N."/>
            <person name="Mikhailova N."/>
            <person name="Ye Q."/>
            <person name="Zhou J."/>
            <person name="Richardson P."/>
            <person name="Fields M.W."/>
        </authorList>
    </citation>
    <scope>NUCLEOTIDE SEQUENCE [LARGE SCALE GENOMIC DNA]</scope>
    <source>
        <strain evidence="3">QYMF</strain>
    </source>
</reference>
<dbReference type="PANTHER" id="PTHR33886:SF8">
    <property type="entry name" value="UNSATURATED RHAMNOGALACTURONAN HYDROLASE (EUROFUNG)"/>
    <property type="match status" value="1"/>
</dbReference>
<dbReference type="GO" id="GO:0016787">
    <property type="term" value="F:hydrolase activity"/>
    <property type="evidence" value="ECO:0007669"/>
    <property type="project" value="UniProtKB-KW"/>
</dbReference>
<keyword evidence="3" id="KW-1185">Reference proteome</keyword>
<sequence>MKTNDFIKVYLEGYSKYKEKWNYEDGCVYKGALDLYKATNDKEYLNFVKAFIDESISESGEILRYEIEEFNIDNINTGKVLFDLYEMTRESKYKKAAMQLREQLQKHPKTEEGSFWHKKIYPNQVWLDGLYMAMPFYAEYEKLFNKSQGFEDIHKQFMVVRDRVKDLESGLYYHGYDESKKERWSHPETGLSQNFWSRAMGWFVMAMVDTLEVIGEGTPYFLGIQEMLKESIDALLKYQDKQTFMWYQVIDQIHGEGNYLETSGTLMIAYGILKGVRLGFLPEEYQSFGKKAFTGVIEKYLDTNTNHLGGICGVAGLGNTPYRDGSYEYYMSEKIIENDPKGVGAFLMTYSEMLRS</sequence>
<evidence type="ECO:0000313" key="2">
    <source>
        <dbReference type="EMBL" id="ABR47117.1"/>
    </source>
</evidence>
<dbReference type="SUPFAM" id="SSF48208">
    <property type="entry name" value="Six-hairpin glycosidases"/>
    <property type="match status" value="1"/>
</dbReference>
<dbReference type="GO" id="GO:0005975">
    <property type="term" value="P:carbohydrate metabolic process"/>
    <property type="evidence" value="ECO:0007669"/>
    <property type="project" value="InterPro"/>
</dbReference>
<dbReference type="Pfam" id="PF07470">
    <property type="entry name" value="Glyco_hydro_88"/>
    <property type="match status" value="1"/>
</dbReference>
<protein>
    <submittedName>
        <fullName evidence="2">Glycosyl hydrolase, family 88</fullName>
    </submittedName>
</protein>
<dbReference type="InterPro" id="IPR052043">
    <property type="entry name" value="PolySaccharide_Degr_Enz"/>
</dbReference>
<dbReference type="Gene3D" id="1.50.10.10">
    <property type="match status" value="1"/>
</dbReference>
<dbReference type="InterPro" id="IPR008928">
    <property type="entry name" value="6-hairpin_glycosidase_sf"/>
</dbReference>
<dbReference type="Proteomes" id="UP000001572">
    <property type="component" value="Chromosome"/>
</dbReference>
<evidence type="ECO:0000256" key="1">
    <source>
        <dbReference type="ARBA" id="ARBA00022801"/>
    </source>
</evidence>
<keyword evidence="1 2" id="KW-0378">Hydrolase</keyword>
<name>A6TLP9_ALKMQ</name>
<dbReference type="STRING" id="293826.Amet_0895"/>
<dbReference type="AlphaFoldDB" id="A6TLP9"/>
<dbReference type="InterPro" id="IPR010905">
    <property type="entry name" value="Glyco_hydro_88"/>
</dbReference>
<dbReference type="PANTHER" id="PTHR33886">
    <property type="entry name" value="UNSATURATED RHAMNOGALACTURONAN HYDROLASE (EUROFUNG)"/>
    <property type="match status" value="1"/>
</dbReference>
<gene>
    <name evidence="2" type="ordered locus">Amet_0895</name>
</gene>
<accession>A6TLP9</accession>
<dbReference type="HOGENOM" id="CLU_038720_1_0_9"/>
<evidence type="ECO:0000313" key="3">
    <source>
        <dbReference type="Proteomes" id="UP000001572"/>
    </source>
</evidence>
<dbReference type="RefSeq" id="WP_012062159.1">
    <property type="nucleotide sequence ID" value="NC_009633.1"/>
</dbReference>
<dbReference type="eggNOG" id="COG4225">
    <property type="taxonomic scope" value="Bacteria"/>
</dbReference>
<dbReference type="KEGG" id="amt:Amet_0895"/>
<dbReference type="CAZy" id="GH105">
    <property type="family name" value="Glycoside Hydrolase Family 105"/>
</dbReference>
<dbReference type="InterPro" id="IPR012341">
    <property type="entry name" value="6hp_glycosidase-like_sf"/>
</dbReference>
<proteinExistence type="predicted"/>
<dbReference type="EMBL" id="CP000724">
    <property type="protein sequence ID" value="ABR47117.1"/>
    <property type="molecule type" value="Genomic_DNA"/>
</dbReference>
<organism evidence="2 3">
    <name type="scientific">Alkaliphilus metalliredigens (strain QYMF)</name>
    <dbReference type="NCBI Taxonomy" id="293826"/>
    <lineage>
        <taxon>Bacteria</taxon>
        <taxon>Bacillati</taxon>
        <taxon>Bacillota</taxon>
        <taxon>Clostridia</taxon>
        <taxon>Peptostreptococcales</taxon>
        <taxon>Natronincolaceae</taxon>
        <taxon>Alkaliphilus</taxon>
    </lineage>
</organism>